<dbReference type="EMBL" id="JAPFFK010000017">
    <property type="protein sequence ID" value="KAJ6697754.1"/>
    <property type="molecule type" value="Genomic_DNA"/>
</dbReference>
<comment type="caution">
    <text evidence="1">The sequence shown here is derived from an EMBL/GenBank/DDBJ whole genome shotgun (WGS) entry which is preliminary data.</text>
</comment>
<accession>A0A9Q0Q135</accession>
<evidence type="ECO:0000313" key="1">
    <source>
        <dbReference type="EMBL" id="KAJ6697754.1"/>
    </source>
</evidence>
<dbReference type="Proteomes" id="UP001151532">
    <property type="component" value="Chromosome 6"/>
</dbReference>
<keyword evidence="2" id="KW-1185">Reference proteome</keyword>
<gene>
    <name evidence="1" type="ORF">OIU79_011331</name>
</gene>
<dbReference type="AlphaFoldDB" id="A0A9Q0Q135"/>
<sequence>MAESVLFNIAEEIVLKLGLLAAWSKKYSKMYLSS</sequence>
<name>A0A9Q0Q135_SALPP</name>
<evidence type="ECO:0000313" key="2">
    <source>
        <dbReference type="Proteomes" id="UP001151532"/>
    </source>
</evidence>
<reference evidence="1" key="1">
    <citation type="submission" date="2022-11" db="EMBL/GenBank/DDBJ databases">
        <authorList>
            <person name="Hyden B.L."/>
            <person name="Feng K."/>
            <person name="Yates T."/>
            <person name="Jawdy S."/>
            <person name="Smart L.B."/>
            <person name="Muchero W."/>
        </authorList>
    </citation>
    <scope>NUCLEOTIDE SEQUENCE</scope>
    <source>
        <tissue evidence="1">Shoot tip</tissue>
    </source>
</reference>
<protein>
    <submittedName>
        <fullName evidence="1">Uncharacterized protein</fullName>
    </submittedName>
</protein>
<proteinExistence type="predicted"/>
<reference evidence="1" key="2">
    <citation type="journal article" date="2023" name="Int. J. Mol. Sci.">
        <title>De Novo Assembly and Annotation of 11 Diverse Shrub Willow (Salix) Genomes Reveals Novel Gene Organization in Sex-Linked Regions.</title>
        <authorList>
            <person name="Hyden B."/>
            <person name="Feng K."/>
            <person name="Yates T.B."/>
            <person name="Jawdy S."/>
            <person name="Cereghino C."/>
            <person name="Smart L.B."/>
            <person name="Muchero W."/>
        </authorList>
    </citation>
    <scope>NUCLEOTIDE SEQUENCE</scope>
    <source>
        <tissue evidence="1">Shoot tip</tissue>
    </source>
</reference>
<organism evidence="1 2">
    <name type="scientific">Salix purpurea</name>
    <name type="common">Purple osier willow</name>
    <dbReference type="NCBI Taxonomy" id="77065"/>
    <lineage>
        <taxon>Eukaryota</taxon>
        <taxon>Viridiplantae</taxon>
        <taxon>Streptophyta</taxon>
        <taxon>Embryophyta</taxon>
        <taxon>Tracheophyta</taxon>
        <taxon>Spermatophyta</taxon>
        <taxon>Magnoliopsida</taxon>
        <taxon>eudicotyledons</taxon>
        <taxon>Gunneridae</taxon>
        <taxon>Pentapetalae</taxon>
        <taxon>rosids</taxon>
        <taxon>fabids</taxon>
        <taxon>Malpighiales</taxon>
        <taxon>Salicaceae</taxon>
        <taxon>Saliceae</taxon>
        <taxon>Salix</taxon>
    </lineage>
</organism>